<gene>
    <name evidence="3" type="ORF">C1645_756443</name>
</gene>
<evidence type="ECO:0000256" key="1">
    <source>
        <dbReference type="SAM" id="MobiDB-lite"/>
    </source>
</evidence>
<dbReference type="AlphaFoldDB" id="A0A397THJ7"/>
<dbReference type="PANTHER" id="PTHR47417">
    <property type="entry name" value="SMR DOMAIN-CONTAINING PROTEIN YPL199C"/>
    <property type="match status" value="1"/>
</dbReference>
<dbReference type="OrthoDB" id="3231855at2759"/>
<evidence type="ECO:0000259" key="2">
    <source>
        <dbReference type="PROSITE" id="PS50828"/>
    </source>
</evidence>
<dbReference type="SMART" id="SM00463">
    <property type="entry name" value="SMR"/>
    <property type="match status" value="1"/>
</dbReference>
<name>A0A397THJ7_9GLOM</name>
<sequence>MGQQVSHFSSEDAETTYQKYRKLASEEAQRRNECFEQSQTAYKARRGKEAKELSQKGKEHTKKMEQYNMKAVEVIFKENNKNRPVNELDLHGLYVKEALSKTESRIQYCKEHKIDHLVIIVGRGKHSLNGVAKLKPAIADLMEKYQFNCIPNKPTVGCLYVEFGKPDLSWFEFLFESFGDKCVIC</sequence>
<dbReference type="InterPro" id="IPR053020">
    <property type="entry name" value="Smr_domain_protein"/>
</dbReference>
<evidence type="ECO:0000313" key="3">
    <source>
        <dbReference type="EMBL" id="RIA95955.1"/>
    </source>
</evidence>
<feature type="region of interest" description="Disordered" evidence="1">
    <location>
        <begin position="28"/>
        <end position="62"/>
    </location>
</feature>
<dbReference type="Pfam" id="PF08590">
    <property type="entry name" value="DUF1771"/>
    <property type="match status" value="1"/>
</dbReference>
<evidence type="ECO:0000313" key="4">
    <source>
        <dbReference type="Proteomes" id="UP000265703"/>
    </source>
</evidence>
<comment type="caution">
    <text evidence="3">The sequence shown here is derived from an EMBL/GenBank/DDBJ whole genome shotgun (WGS) entry which is preliminary data.</text>
</comment>
<dbReference type="SMART" id="SM01162">
    <property type="entry name" value="DUF1771"/>
    <property type="match status" value="1"/>
</dbReference>
<dbReference type="InterPro" id="IPR036063">
    <property type="entry name" value="Smr_dom_sf"/>
</dbReference>
<proteinExistence type="predicted"/>
<dbReference type="Pfam" id="PF01713">
    <property type="entry name" value="Smr"/>
    <property type="match status" value="1"/>
</dbReference>
<reference evidence="3 4" key="1">
    <citation type="submission" date="2018-06" db="EMBL/GenBank/DDBJ databases">
        <title>Comparative genomics reveals the genomic features of Rhizophagus irregularis, R. cerebriforme, R. diaphanum and Gigaspora rosea, and their symbiotic lifestyle signature.</title>
        <authorList>
            <person name="Morin E."/>
            <person name="San Clemente H."/>
            <person name="Chen E.C.H."/>
            <person name="De La Providencia I."/>
            <person name="Hainaut M."/>
            <person name="Kuo A."/>
            <person name="Kohler A."/>
            <person name="Murat C."/>
            <person name="Tang N."/>
            <person name="Roy S."/>
            <person name="Loubradou J."/>
            <person name="Henrissat B."/>
            <person name="Grigoriev I.V."/>
            <person name="Corradi N."/>
            <person name="Roux C."/>
            <person name="Martin F.M."/>
        </authorList>
    </citation>
    <scope>NUCLEOTIDE SEQUENCE [LARGE SCALE GENOMIC DNA]</scope>
    <source>
        <strain evidence="3 4">DAOM 227022</strain>
    </source>
</reference>
<dbReference type="Proteomes" id="UP000265703">
    <property type="component" value="Unassembled WGS sequence"/>
</dbReference>
<protein>
    <recommendedName>
        <fullName evidence="2">Smr domain-containing protein</fullName>
    </recommendedName>
</protein>
<feature type="compositionally biased region" description="Basic and acidic residues" evidence="1">
    <location>
        <begin position="47"/>
        <end position="62"/>
    </location>
</feature>
<keyword evidence="4" id="KW-1185">Reference proteome</keyword>
<dbReference type="PROSITE" id="PS50828">
    <property type="entry name" value="SMR"/>
    <property type="match status" value="1"/>
</dbReference>
<dbReference type="InterPro" id="IPR002625">
    <property type="entry name" value="Smr_dom"/>
</dbReference>
<organism evidence="3 4">
    <name type="scientific">Glomus cerebriforme</name>
    <dbReference type="NCBI Taxonomy" id="658196"/>
    <lineage>
        <taxon>Eukaryota</taxon>
        <taxon>Fungi</taxon>
        <taxon>Fungi incertae sedis</taxon>
        <taxon>Mucoromycota</taxon>
        <taxon>Glomeromycotina</taxon>
        <taxon>Glomeromycetes</taxon>
        <taxon>Glomerales</taxon>
        <taxon>Glomeraceae</taxon>
        <taxon>Glomus</taxon>
    </lineage>
</organism>
<feature type="domain" description="Smr" evidence="2">
    <location>
        <begin position="88"/>
        <end position="164"/>
    </location>
</feature>
<dbReference type="PANTHER" id="PTHR47417:SF1">
    <property type="entry name" value="SMR DOMAIN-CONTAINING PROTEIN YPL199C"/>
    <property type="match status" value="1"/>
</dbReference>
<dbReference type="Gene3D" id="3.30.1370.110">
    <property type="match status" value="1"/>
</dbReference>
<dbReference type="InterPro" id="IPR013899">
    <property type="entry name" value="DUF1771"/>
</dbReference>
<dbReference type="EMBL" id="QKYT01000053">
    <property type="protein sequence ID" value="RIA95955.1"/>
    <property type="molecule type" value="Genomic_DNA"/>
</dbReference>
<dbReference type="SUPFAM" id="SSF160443">
    <property type="entry name" value="SMR domain-like"/>
    <property type="match status" value="1"/>
</dbReference>
<accession>A0A397THJ7</accession>
<dbReference type="STRING" id="658196.A0A397THJ7"/>